<keyword evidence="1" id="KW-1133">Transmembrane helix</keyword>
<protein>
    <submittedName>
        <fullName evidence="2">Putative ovule protein</fullName>
    </submittedName>
</protein>
<dbReference type="EMBL" id="GEDG01022364">
    <property type="protein sequence ID" value="JAP17565.1"/>
    <property type="molecule type" value="Transcribed_RNA"/>
</dbReference>
<evidence type="ECO:0000313" key="2">
    <source>
        <dbReference type="EMBL" id="JAP17565.1"/>
    </source>
</evidence>
<organism evidence="2">
    <name type="scientific">Solanum chacoense</name>
    <name type="common">Chaco potato</name>
    <dbReference type="NCBI Taxonomy" id="4108"/>
    <lineage>
        <taxon>Eukaryota</taxon>
        <taxon>Viridiplantae</taxon>
        <taxon>Streptophyta</taxon>
        <taxon>Embryophyta</taxon>
        <taxon>Tracheophyta</taxon>
        <taxon>Spermatophyta</taxon>
        <taxon>Magnoliopsida</taxon>
        <taxon>eudicotyledons</taxon>
        <taxon>Gunneridae</taxon>
        <taxon>Pentapetalae</taxon>
        <taxon>asterids</taxon>
        <taxon>lamiids</taxon>
        <taxon>Solanales</taxon>
        <taxon>Solanaceae</taxon>
        <taxon>Solanoideae</taxon>
        <taxon>Solaneae</taxon>
        <taxon>Solanum</taxon>
    </lineage>
</organism>
<feature type="transmembrane region" description="Helical" evidence="1">
    <location>
        <begin position="20"/>
        <end position="45"/>
    </location>
</feature>
<accession>A0A0V0HBG7</accession>
<evidence type="ECO:0000256" key="1">
    <source>
        <dbReference type="SAM" id="Phobius"/>
    </source>
</evidence>
<sequence length="91" mass="10177">MGGNSSNCPKLISTPSKTLLFLSLLMIHINAKGTTFYALLFLLPLSNKTQVLHRSRHHPQNTKPAKRIPPESRDQVAMLKNMIYILTGHLA</sequence>
<reference evidence="2" key="1">
    <citation type="submission" date="2015-12" db="EMBL/GenBank/DDBJ databases">
        <title>Gene expression during late stages of embryo sac development: a critical building block for successful pollen-pistil interactions.</title>
        <authorList>
            <person name="Liu Y."/>
            <person name="Joly V."/>
            <person name="Sabar M."/>
            <person name="Matton D.P."/>
        </authorList>
    </citation>
    <scope>NUCLEOTIDE SEQUENCE</scope>
</reference>
<keyword evidence="1" id="KW-0812">Transmembrane</keyword>
<name>A0A0V0HBG7_SOLCH</name>
<proteinExistence type="predicted"/>
<keyword evidence="1" id="KW-0472">Membrane</keyword>
<dbReference type="AlphaFoldDB" id="A0A0V0HBG7"/>